<comment type="subcellular location">
    <subcellularLocation>
        <location evidence="1">Membrane</location>
        <topology evidence="1">Multi-pass membrane protein</topology>
    </subcellularLocation>
</comment>
<dbReference type="Proteomes" id="UP001461498">
    <property type="component" value="Unassembled WGS sequence"/>
</dbReference>
<accession>A0AAW1DPE1</accession>
<feature type="transmembrane region" description="Helical" evidence="5">
    <location>
        <begin position="149"/>
        <end position="168"/>
    </location>
</feature>
<organism evidence="7 8">
    <name type="scientific">Rhynocoris fuscipes</name>
    <dbReference type="NCBI Taxonomy" id="488301"/>
    <lineage>
        <taxon>Eukaryota</taxon>
        <taxon>Metazoa</taxon>
        <taxon>Ecdysozoa</taxon>
        <taxon>Arthropoda</taxon>
        <taxon>Hexapoda</taxon>
        <taxon>Insecta</taxon>
        <taxon>Pterygota</taxon>
        <taxon>Neoptera</taxon>
        <taxon>Paraneoptera</taxon>
        <taxon>Hemiptera</taxon>
        <taxon>Heteroptera</taxon>
        <taxon>Panheteroptera</taxon>
        <taxon>Cimicomorpha</taxon>
        <taxon>Reduviidae</taxon>
        <taxon>Harpactorinae</taxon>
        <taxon>Harpactorini</taxon>
        <taxon>Rhynocoris</taxon>
    </lineage>
</organism>
<keyword evidence="3 5" id="KW-1133">Transmembrane helix</keyword>
<protein>
    <recommendedName>
        <fullName evidence="6">Sugar phosphate transporter domain-containing protein</fullName>
    </recommendedName>
</protein>
<keyword evidence="8" id="KW-1185">Reference proteome</keyword>
<keyword evidence="4 5" id="KW-0472">Membrane</keyword>
<feature type="transmembrane region" description="Helical" evidence="5">
    <location>
        <begin position="94"/>
        <end position="114"/>
    </location>
</feature>
<keyword evidence="2 5" id="KW-0812">Transmembrane</keyword>
<dbReference type="GO" id="GO:0016020">
    <property type="term" value="C:membrane"/>
    <property type="evidence" value="ECO:0007669"/>
    <property type="project" value="UniProtKB-SubCell"/>
</dbReference>
<comment type="caution">
    <text evidence="7">The sequence shown here is derived from an EMBL/GenBank/DDBJ whole genome shotgun (WGS) entry which is preliminary data.</text>
</comment>
<feature type="transmembrane region" description="Helical" evidence="5">
    <location>
        <begin position="55"/>
        <end position="74"/>
    </location>
</feature>
<evidence type="ECO:0000256" key="5">
    <source>
        <dbReference type="SAM" id="Phobius"/>
    </source>
</evidence>
<evidence type="ECO:0000256" key="1">
    <source>
        <dbReference type="ARBA" id="ARBA00004141"/>
    </source>
</evidence>
<feature type="transmembrane region" description="Helical" evidence="5">
    <location>
        <begin position="22"/>
        <end position="43"/>
    </location>
</feature>
<feature type="domain" description="Sugar phosphate transporter" evidence="6">
    <location>
        <begin position="25"/>
        <end position="165"/>
    </location>
</feature>
<evidence type="ECO:0000259" key="6">
    <source>
        <dbReference type="Pfam" id="PF03151"/>
    </source>
</evidence>
<evidence type="ECO:0000256" key="4">
    <source>
        <dbReference type="ARBA" id="ARBA00023136"/>
    </source>
</evidence>
<gene>
    <name evidence="7" type="ORF">O3M35_001156</name>
</gene>
<sequence>MLRWNVLGFFIGIEQENVAGTLSFKGAVCGVLASFCLSLYSIYNKKVLPSLGNHIWLMAFYNNVYSCILLLPIMLLNGEFNQLWNYDKLVSFDFWSLMIIGGFCGFSIGYVTTLQIQVTSPLTHNVSGTAKACVQTIIAAFWYNEMKSLLWWFSNMIVLFGSAAYTSVKQKEMVKAYLSPKFETQNP</sequence>
<dbReference type="EMBL" id="JAPXFL010000001">
    <property type="protein sequence ID" value="KAK9512824.1"/>
    <property type="molecule type" value="Genomic_DNA"/>
</dbReference>
<evidence type="ECO:0000313" key="8">
    <source>
        <dbReference type="Proteomes" id="UP001461498"/>
    </source>
</evidence>
<dbReference type="AlphaFoldDB" id="A0AAW1DPE1"/>
<evidence type="ECO:0000256" key="3">
    <source>
        <dbReference type="ARBA" id="ARBA00022989"/>
    </source>
</evidence>
<reference evidence="7 8" key="1">
    <citation type="submission" date="2022-12" db="EMBL/GenBank/DDBJ databases">
        <title>Chromosome-level genome assembly of true bugs.</title>
        <authorList>
            <person name="Ma L."/>
            <person name="Li H."/>
        </authorList>
    </citation>
    <scope>NUCLEOTIDE SEQUENCE [LARGE SCALE GENOMIC DNA]</scope>
    <source>
        <strain evidence="7">Lab_2022b</strain>
    </source>
</reference>
<dbReference type="InterPro" id="IPR004853">
    <property type="entry name" value="Sugar_P_trans_dom"/>
</dbReference>
<dbReference type="PANTHER" id="PTHR11132">
    <property type="entry name" value="SOLUTE CARRIER FAMILY 35"/>
    <property type="match status" value="1"/>
</dbReference>
<evidence type="ECO:0000256" key="2">
    <source>
        <dbReference type="ARBA" id="ARBA00022692"/>
    </source>
</evidence>
<dbReference type="Pfam" id="PF03151">
    <property type="entry name" value="TPT"/>
    <property type="match status" value="1"/>
</dbReference>
<evidence type="ECO:0000313" key="7">
    <source>
        <dbReference type="EMBL" id="KAK9512824.1"/>
    </source>
</evidence>
<dbReference type="InterPro" id="IPR050186">
    <property type="entry name" value="TPT_transporter"/>
</dbReference>
<name>A0AAW1DPE1_9HEMI</name>
<proteinExistence type="predicted"/>